<dbReference type="AlphaFoldDB" id="A0A917CB10"/>
<evidence type="ECO:0000256" key="1">
    <source>
        <dbReference type="ARBA" id="ARBA00006642"/>
    </source>
</evidence>
<evidence type="ECO:0000256" key="2">
    <source>
        <dbReference type="ARBA" id="ARBA00022490"/>
    </source>
</evidence>
<comment type="similarity">
    <text evidence="1 13">Belongs to the DapB family.</text>
</comment>
<comment type="catalytic activity">
    <reaction evidence="11 13">
        <text>(S)-2,3,4,5-tetrahydrodipicolinate + NADP(+) + H2O = (2S,4S)-4-hydroxy-2,3,4,5-tetrahydrodipicolinate + NADPH + H(+)</text>
        <dbReference type="Rhea" id="RHEA:35331"/>
        <dbReference type="ChEBI" id="CHEBI:15377"/>
        <dbReference type="ChEBI" id="CHEBI:15378"/>
        <dbReference type="ChEBI" id="CHEBI:16845"/>
        <dbReference type="ChEBI" id="CHEBI:57783"/>
        <dbReference type="ChEBI" id="CHEBI:58349"/>
        <dbReference type="ChEBI" id="CHEBI:67139"/>
        <dbReference type="EC" id="1.17.1.8"/>
    </reaction>
</comment>
<sequence length="224" mass="24101">METPVRLLIHGASGRMGQALMRLAQNDARLRVSAQSGSRESDRLRDLPEFDVAIDFSSPEGFDAVLALCLERGKSLVSGTTGLSAGQFAALEAAGARIPVLWASNFSLGVAVLDRLVGQAGQWLKDWQLDILESHHIHKKDAPSGTALSLGRTAEAASGKAPVYHSLRGGDIVGEHTVQFTGMGERIELTHRATNRDIFAQGALFAAVRLSAKMNGHYRFDDLL</sequence>
<evidence type="ECO:0000259" key="15">
    <source>
        <dbReference type="Pfam" id="PF05173"/>
    </source>
</evidence>
<feature type="domain" description="Dihydrodipicolinate reductase C-terminal" evidence="15">
    <location>
        <begin position="109"/>
        <end position="224"/>
    </location>
</feature>
<dbReference type="InterPro" id="IPR036291">
    <property type="entry name" value="NAD(P)-bd_dom_sf"/>
</dbReference>
<feature type="binding site" evidence="13">
    <location>
        <begin position="11"/>
        <end position="16"/>
    </location>
    <ligand>
        <name>NAD(+)</name>
        <dbReference type="ChEBI" id="CHEBI:57540"/>
    </ligand>
</feature>
<dbReference type="PIRSF" id="PIRSF000161">
    <property type="entry name" value="DHPR"/>
    <property type="match status" value="1"/>
</dbReference>
<keyword evidence="4 13" id="KW-0521">NADP</keyword>
<feature type="binding site" evidence="13">
    <location>
        <begin position="79"/>
        <end position="81"/>
    </location>
    <ligand>
        <name>NAD(+)</name>
        <dbReference type="ChEBI" id="CHEBI:57540"/>
    </ligand>
</feature>
<evidence type="ECO:0000256" key="10">
    <source>
        <dbReference type="ARBA" id="ARBA00038983"/>
    </source>
</evidence>
<dbReference type="InterPro" id="IPR023940">
    <property type="entry name" value="DHDPR_bac"/>
</dbReference>
<dbReference type="SUPFAM" id="SSF51735">
    <property type="entry name" value="NAD(P)-binding Rossmann-fold domains"/>
    <property type="match status" value="1"/>
</dbReference>
<dbReference type="Pfam" id="PF01113">
    <property type="entry name" value="DapB_N"/>
    <property type="match status" value="1"/>
</dbReference>
<evidence type="ECO:0000256" key="3">
    <source>
        <dbReference type="ARBA" id="ARBA00022605"/>
    </source>
</evidence>
<feature type="active site" description="Proton donor/acceptor" evidence="13">
    <location>
        <position position="135"/>
    </location>
</feature>
<evidence type="ECO:0000256" key="5">
    <source>
        <dbReference type="ARBA" id="ARBA00022915"/>
    </source>
</evidence>
<dbReference type="GO" id="GO:0050661">
    <property type="term" value="F:NADP binding"/>
    <property type="evidence" value="ECO:0007669"/>
    <property type="project" value="UniProtKB-UniRule"/>
</dbReference>
<comment type="caution">
    <text evidence="13">Was originally thought to be a dihydrodipicolinate reductase (DHDPR), catalyzing the conversion of dihydrodipicolinate to tetrahydrodipicolinate. However, it was shown in E.coli that the substrate of the enzymatic reaction is not dihydrodipicolinate (DHDP) but in fact (2S,4S)-4-hydroxy-2,3,4,5-tetrahydrodipicolinic acid (HTPA), the product released by the DapA-catalyzed reaction.</text>
</comment>
<dbReference type="InterPro" id="IPR000846">
    <property type="entry name" value="DapB_N"/>
</dbReference>
<dbReference type="Gene3D" id="3.30.360.10">
    <property type="entry name" value="Dihydrodipicolinate Reductase, domain 2"/>
    <property type="match status" value="1"/>
</dbReference>
<feature type="binding site" evidence="13">
    <location>
        <begin position="145"/>
        <end position="146"/>
    </location>
    <ligand>
        <name>(S)-2,3,4,5-tetrahydrodipicolinate</name>
        <dbReference type="ChEBI" id="CHEBI:16845"/>
    </ligand>
</feature>
<dbReference type="PANTHER" id="PTHR20836">
    <property type="entry name" value="DIHYDRODIPICOLINATE REDUCTASE"/>
    <property type="match status" value="1"/>
</dbReference>
<dbReference type="PANTHER" id="PTHR20836:SF0">
    <property type="entry name" value="4-HYDROXY-TETRAHYDRODIPICOLINATE REDUCTASE 1, CHLOROPLASTIC-RELATED"/>
    <property type="match status" value="1"/>
</dbReference>
<evidence type="ECO:0000256" key="8">
    <source>
        <dbReference type="ARBA" id="ARBA00023154"/>
    </source>
</evidence>
<keyword evidence="3 13" id="KW-0028">Amino-acid biosynthesis</keyword>
<keyword evidence="8 13" id="KW-0457">Lysine biosynthesis</keyword>
<gene>
    <name evidence="13 16" type="primary">dapB</name>
    <name evidence="16" type="ORF">GCM10010960_00840</name>
</gene>
<dbReference type="EC" id="1.17.1.8" evidence="10 13"/>
<dbReference type="Proteomes" id="UP000632858">
    <property type="component" value="Unassembled WGS sequence"/>
</dbReference>
<dbReference type="InterPro" id="IPR022663">
    <property type="entry name" value="DapB_C"/>
</dbReference>
<comment type="catalytic activity">
    <reaction evidence="12 13">
        <text>(S)-2,3,4,5-tetrahydrodipicolinate + NAD(+) + H2O = (2S,4S)-4-hydroxy-2,3,4,5-tetrahydrodipicolinate + NADH + H(+)</text>
        <dbReference type="Rhea" id="RHEA:35323"/>
        <dbReference type="ChEBI" id="CHEBI:15377"/>
        <dbReference type="ChEBI" id="CHEBI:15378"/>
        <dbReference type="ChEBI" id="CHEBI:16845"/>
        <dbReference type="ChEBI" id="CHEBI:57540"/>
        <dbReference type="ChEBI" id="CHEBI:57945"/>
        <dbReference type="ChEBI" id="CHEBI:67139"/>
        <dbReference type="EC" id="1.17.1.8"/>
    </reaction>
</comment>
<accession>A0A917CB10</accession>
<name>A0A917CB10_9GAMM</name>
<feature type="binding site" evidence="13">
    <location>
        <position position="136"/>
    </location>
    <ligand>
        <name>(S)-2,3,4,5-tetrahydrodipicolinate</name>
        <dbReference type="ChEBI" id="CHEBI:16845"/>
    </ligand>
</feature>
<dbReference type="GO" id="GO:0019877">
    <property type="term" value="P:diaminopimelate biosynthetic process"/>
    <property type="evidence" value="ECO:0007669"/>
    <property type="project" value="UniProtKB-UniRule"/>
</dbReference>
<evidence type="ECO:0000256" key="7">
    <source>
        <dbReference type="ARBA" id="ARBA00023027"/>
    </source>
</evidence>
<comment type="caution">
    <text evidence="13">Lacks conserved residue(s) required for the propagation of feature annotation.</text>
</comment>
<evidence type="ECO:0000256" key="4">
    <source>
        <dbReference type="ARBA" id="ARBA00022857"/>
    </source>
</evidence>
<evidence type="ECO:0000313" key="16">
    <source>
        <dbReference type="EMBL" id="GGF82607.1"/>
    </source>
</evidence>
<dbReference type="GO" id="GO:0005829">
    <property type="term" value="C:cytosol"/>
    <property type="evidence" value="ECO:0007669"/>
    <property type="project" value="TreeGrafter"/>
</dbReference>
<keyword evidence="7 13" id="KW-0520">NAD</keyword>
<dbReference type="PROSITE" id="PS01298">
    <property type="entry name" value="DAPB"/>
    <property type="match status" value="1"/>
</dbReference>
<keyword evidence="17" id="KW-1185">Reference proteome</keyword>
<organism evidence="16 17">
    <name type="scientific">Arenimonas maotaiensis</name>
    <dbReference type="NCBI Taxonomy" id="1446479"/>
    <lineage>
        <taxon>Bacteria</taxon>
        <taxon>Pseudomonadati</taxon>
        <taxon>Pseudomonadota</taxon>
        <taxon>Gammaproteobacteria</taxon>
        <taxon>Lysobacterales</taxon>
        <taxon>Lysobacteraceae</taxon>
        <taxon>Arenimonas</taxon>
    </lineage>
</organism>
<evidence type="ECO:0000259" key="14">
    <source>
        <dbReference type="Pfam" id="PF01113"/>
    </source>
</evidence>
<comment type="pathway">
    <text evidence="9 13">Amino-acid biosynthesis; L-lysine biosynthesis via DAP pathway; (S)-tetrahydrodipicolinate from L-aspartate: step 4/4.</text>
</comment>
<proteinExistence type="inferred from homology"/>
<dbReference type="EMBL" id="BMFO01000001">
    <property type="protein sequence ID" value="GGF82607.1"/>
    <property type="molecule type" value="Genomic_DNA"/>
</dbReference>
<evidence type="ECO:0000256" key="6">
    <source>
        <dbReference type="ARBA" id="ARBA00023002"/>
    </source>
</evidence>
<comment type="subcellular location">
    <subcellularLocation>
        <location evidence="13">Cytoplasm</location>
    </subcellularLocation>
</comment>
<comment type="caution">
    <text evidence="16">The sequence shown here is derived from an EMBL/GenBank/DDBJ whole genome shotgun (WGS) entry which is preliminary data.</text>
</comment>
<reference evidence="16" key="2">
    <citation type="submission" date="2020-09" db="EMBL/GenBank/DDBJ databases">
        <authorList>
            <person name="Sun Q."/>
            <person name="Zhou Y."/>
        </authorList>
    </citation>
    <scope>NUCLEOTIDE SEQUENCE</scope>
    <source>
        <strain evidence="16">CGMCC 1.12726</strain>
    </source>
</reference>
<evidence type="ECO:0000313" key="17">
    <source>
        <dbReference type="Proteomes" id="UP000632858"/>
    </source>
</evidence>
<dbReference type="GO" id="GO:0008839">
    <property type="term" value="F:4-hydroxy-tetrahydrodipicolinate reductase"/>
    <property type="evidence" value="ECO:0007669"/>
    <property type="project" value="UniProtKB-EC"/>
</dbReference>
<dbReference type="HAMAP" id="MF_00102">
    <property type="entry name" value="DapB"/>
    <property type="match status" value="1"/>
</dbReference>
<dbReference type="GO" id="GO:0051287">
    <property type="term" value="F:NAD binding"/>
    <property type="evidence" value="ECO:0007669"/>
    <property type="project" value="UniProtKB-UniRule"/>
</dbReference>
<keyword evidence="6 13" id="KW-0560">Oxidoreductase</keyword>
<feature type="domain" description="Dihydrodipicolinate reductase N-terminal" evidence="14">
    <location>
        <begin position="5"/>
        <end position="106"/>
    </location>
</feature>
<dbReference type="Gene3D" id="3.40.50.720">
    <property type="entry name" value="NAD(P)-binding Rossmann-like Domain"/>
    <property type="match status" value="1"/>
</dbReference>
<dbReference type="GO" id="GO:0009089">
    <property type="term" value="P:lysine biosynthetic process via diaminopimelate"/>
    <property type="evidence" value="ECO:0007669"/>
    <property type="project" value="UniProtKB-UniRule"/>
</dbReference>
<dbReference type="SUPFAM" id="SSF55347">
    <property type="entry name" value="Glyceraldehyde-3-phosphate dehydrogenase-like, C-terminal domain"/>
    <property type="match status" value="1"/>
</dbReference>
<dbReference type="InterPro" id="IPR022664">
    <property type="entry name" value="DapB_N_CS"/>
</dbReference>
<keyword evidence="2 13" id="KW-0963">Cytoplasm</keyword>
<keyword evidence="5 13" id="KW-0220">Diaminopimelate biosynthesis</keyword>
<evidence type="ECO:0000256" key="12">
    <source>
        <dbReference type="ARBA" id="ARBA00049396"/>
    </source>
</evidence>
<reference evidence="16" key="1">
    <citation type="journal article" date="2014" name="Int. J. Syst. Evol. Microbiol.">
        <title>Complete genome sequence of Corynebacterium casei LMG S-19264T (=DSM 44701T), isolated from a smear-ripened cheese.</title>
        <authorList>
            <consortium name="US DOE Joint Genome Institute (JGI-PGF)"/>
            <person name="Walter F."/>
            <person name="Albersmeier A."/>
            <person name="Kalinowski J."/>
            <person name="Ruckert C."/>
        </authorList>
    </citation>
    <scope>NUCLEOTIDE SEQUENCE</scope>
    <source>
        <strain evidence="16">CGMCC 1.12726</strain>
    </source>
</reference>
<comment type="function">
    <text evidence="13">Catalyzes the conversion of 4-hydroxy-tetrahydrodipicolinate (HTPA) to tetrahydrodipicolinate.</text>
</comment>
<dbReference type="Pfam" id="PF05173">
    <property type="entry name" value="DapB_C"/>
    <property type="match status" value="1"/>
</dbReference>
<protein>
    <recommendedName>
        <fullName evidence="10 13">4-hydroxy-tetrahydrodipicolinate reductase</fullName>
        <shortName evidence="13">HTPA reductase</shortName>
        <ecNumber evidence="10 13">1.17.1.8</ecNumber>
    </recommendedName>
</protein>
<feature type="binding site" evidence="13">
    <location>
        <begin position="103"/>
        <end position="106"/>
    </location>
    <ligand>
        <name>NAD(+)</name>
        <dbReference type="ChEBI" id="CHEBI:57540"/>
    </ligand>
</feature>
<dbReference type="CDD" id="cd02274">
    <property type="entry name" value="DHDPR_N"/>
    <property type="match status" value="1"/>
</dbReference>
<feature type="active site" description="Proton donor" evidence="13">
    <location>
        <position position="139"/>
    </location>
</feature>
<comment type="subunit">
    <text evidence="13">Homotetramer.</text>
</comment>
<evidence type="ECO:0000256" key="13">
    <source>
        <dbReference type="HAMAP-Rule" id="MF_00102"/>
    </source>
</evidence>
<dbReference type="GO" id="GO:0016726">
    <property type="term" value="F:oxidoreductase activity, acting on CH or CH2 groups, NAD or NADP as acceptor"/>
    <property type="evidence" value="ECO:0007669"/>
    <property type="project" value="UniProtKB-UniRule"/>
</dbReference>
<evidence type="ECO:0000256" key="9">
    <source>
        <dbReference type="ARBA" id="ARBA00037922"/>
    </source>
</evidence>
<evidence type="ECO:0000256" key="11">
    <source>
        <dbReference type="ARBA" id="ARBA00049080"/>
    </source>
</evidence>